<dbReference type="AlphaFoldDB" id="A0A8B6URL8"/>
<dbReference type="RefSeq" id="WP_065925112.1">
    <property type="nucleotide sequence ID" value="NZ_CP072011.1"/>
</dbReference>
<feature type="domain" description="HTH lysR-type" evidence="5">
    <location>
        <begin position="8"/>
        <end position="65"/>
    </location>
</feature>
<evidence type="ECO:0000313" key="7">
    <source>
        <dbReference type="Proteomes" id="UP000663914"/>
    </source>
</evidence>
<gene>
    <name evidence="6" type="ORF">C4C32_01130</name>
</gene>
<dbReference type="InterPro" id="IPR005119">
    <property type="entry name" value="LysR_subst-bd"/>
</dbReference>
<comment type="similarity">
    <text evidence="1">Belongs to the LysR transcriptional regulatory family.</text>
</comment>
<dbReference type="SUPFAM" id="SSF53850">
    <property type="entry name" value="Periplasmic binding protein-like II"/>
    <property type="match status" value="1"/>
</dbReference>
<dbReference type="GO" id="GO:0003677">
    <property type="term" value="F:DNA binding"/>
    <property type="evidence" value="ECO:0007669"/>
    <property type="project" value="UniProtKB-KW"/>
</dbReference>
<evidence type="ECO:0000259" key="5">
    <source>
        <dbReference type="PROSITE" id="PS50931"/>
    </source>
</evidence>
<dbReference type="EMBL" id="CP072011">
    <property type="protein sequence ID" value="QTH14545.1"/>
    <property type="molecule type" value="Genomic_DNA"/>
</dbReference>
<accession>A0A8B6URL8</accession>
<dbReference type="InterPro" id="IPR036388">
    <property type="entry name" value="WH-like_DNA-bd_sf"/>
</dbReference>
<dbReference type="Pfam" id="PF03466">
    <property type="entry name" value="LysR_substrate"/>
    <property type="match status" value="1"/>
</dbReference>
<dbReference type="PANTHER" id="PTHR30118">
    <property type="entry name" value="HTH-TYPE TRANSCRIPTIONAL REGULATOR LEUO-RELATED"/>
    <property type="match status" value="1"/>
</dbReference>
<keyword evidence="4" id="KW-0804">Transcription</keyword>
<dbReference type="InterPro" id="IPR036390">
    <property type="entry name" value="WH_DNA-bd_sf"/>
</dbReference>
<evidence type="ECO:0000256" key="3">
    <source>
        <dbReference type="ARBA" id="ARBA00023125"/>
    </source>
</evidence>
<evidence type="ECO:0000256" key="1">
    <source>
        <dbReference type="ARBA" id="ARBA00009437"/>
    </source>
</evidence>
<dbReference type="InterPro" id="IPR000847">
    <property type="entry name" value="LysR_HTH_N"/>
</dbReference>
<evidence type="ECO:0000313" key="6">
    <source>
        <dbReference type="EMBL" id="QTH14545.1"/>
    </source>
</evidence>
<name>A0A8B6URL8_9PSED</name>
<dbReference type="SUPFAM" id="SSF46785">
    <property type="entry name" value="Winged helix' DNA-binding domain"/>
    <property type="match status" value="1"/>
</dbReference>
<dbReference type="Gene3D" id="1.10.10.10">
    <property type="entry name" value="Winged helix-like DNA-binding domain superfamily/Winged helix DNA-binding domain"/>
    <property type="match status" value="1"/>
</dbReference>
<evidence type="ECO:0000256" key="4">
    <source>
        <dbReference type="ARBA" id="ARBA00023163"/>
    </source>
</evidence>
<keyword evidence="2" id="KW-0805">Transcription regulation</keyword>
<dbReference type="PROSITE" id="PS50931">
    <property type="entry name" value="HTH_LYSR"/>
    <property type="match status" value="1"/>
</dbReference>
<sequence length="322" mass="36541">MNPAFSSLTILQLRALVTILDVRNLSKAADILGTSQPAISRYLAHAREALGDPLVVRKGRQYVLTERGVEVIQPLKDILVRLEGMTSTINFSPEKCDRRFSIAGSDYVAQYILPDLMKDLALVAPKVSVDYRSWQANHYDWLANGEVDLAVSMVAETPADYHGRMIGEDHAVCCMRLGHPVSLAQSVDQEAYLKWPHVKITTGGDKDSFIDSFLRKSQHNRKLKLTVPYYSAALMVVQQSDALLTLPEHIARKWSEMGLVCYRPISFLQHQFRYWVVWHSRTQSSPEQQWFRHFIYQHCRASHFLSPGDRSPSLLGSDVSTI</sequence>
<protein>
    <submittedName>
        <fullName evidence="6">LysR family transcriptional regulator</fullName>
    </submittedName>
</protein>
<proteinExistence type="inferred from homology"/>
<dbReference type="PANTHER" id="PTHR30118:SF6">
    <property type="entry name" value="HTH-TYPE TRANSCRIPTIONAL REGULATOR LEUO"/>
    <property type="match status" value="1"/>
</dbReference>
<dbReference type="CDD" id="cd08417">
    <property type="entry name" value="PBP2_Nitroaromatics_like"/>
    <property type="match status" value="1"/>
</dbReference>
<reference evidence="6" key="2">
    <citation type="submission" date="2021-03" db="EMBL/GenBank/DDBJ databases">
        <authorList>
            <person name="Valentovich L.N."/>
            <person name="Akhremchuk A.E."/>
            <person name="Miamin V.E."/>
        </authorList>
    </citation>
    <scope>NUCLEOTIDE SEQUENCE</scope>
    <source>
        <strain evidence="6">3prime</strain>
    </source>
</reference>
<dbReference type="InterPro" id="IPR037402">
    <property type="entry name" value="YidZ_PBP2"/>
</dbReference>
<dbReference type="Proteomes" id="UP000663914">
    <property type="component" value="Chromosome"/>
</dbReference>
<dbReference type="GO" id="GO:0003700">
    <property type="term" value="F:DNA-binding transcription factor activity"/>
    <property type="evidence" value="ECO:0007669"/>
    <property type="project" value="InterPro"/>
</dbReference>
<organism evidence="6 7">
    <name type="scientific">Pseudomonas corrugata</name>
    <dbReference type="NCBI Taxonomy" id="47879"/>
    <lineage>
        <taxon>Bacteria</taxon>
        <taxon>Pseudomonadati</taxon>
        <taxon>Pseudomonadota</taxon>
        <taxon>Gammaproteobacteria</taxon>
        <taxon>Pseudomonadales</taxon>
        <taxon>Pseudomonadaceae</taxon>
        <taxon>Pseudomonas</taxon>
    </lineage>
</organism>
<dbReference type="Pfam" id="PF00126">
    <property type="entry name" value="HTH_1"/>
    <property type="match status" value="1"/>
</dbReference>
<evidence type="ECO:0000256" key="2">
    <source>
        <dbReference type="ARBA" id="ARBA00023015"/>
    </source>
</evidence>
<reference evidence="6" key="1">
    <citation type="book" date="2019" name="MICROBIAL BIOTECHNOLOGY" publisher="Unknown Publisher">
        <title>Optimization of recombineering for directed mutagenesis of bacteria Pseudomonas corrugata 3'.</title>
        <authorList>
            <person name="Buinitskaja S.V."/>
            <person name="Pilipenok N."/>
            <person name="Valentovich L.N."/>
        </authorList>
    </citation>
    <scope>NUCLEOTIDE SEQUENCE</scope>
    <source>
        <strain evidence="6">3prime</strain>
    </source>
</reference>
<dbReference type="InterPro" id="IPR050389">
    <property type="entry name" value="LysR-type_TF"/>
</dbReference>
<keyword evidence="3" id="KW-0238">DNA-binding</keyword>
<dbReference type="Gene3D" id="3.40.190.10">
    <property type="entry name" value="Periplasmic binding protein-like II"/>
    <property type="match status" value="2"/>
</dbReference>